<dbReference type="EMBL" id="JAPTSV010000786">
    <property type="protein sequence ID" value="KAJ1519111.1"/>
    <property type="molecule type" value="Genomic_DNA"/>
</dbReference>
<gene>
    <name evidence="1" type="ORF">ONE63_011352</name>
</gene>
<organism evidence="1 2">
    <name type="scientific">Megalurothrips usitatus</name>
    <name type="common">bean blossom thrips</name>
    <dbReference type="NCBI Taxonomy" id="439358"/>
    <lineage>
        <taxon>Eukaryota</taxon>
        <taxon>Metazoa</taxon>
        <taxon>Ecdysozoa</taxon>
        <taxon>Arthropoda</taxon>
        <taxon>Hexapoda</taxon>
        <taxon>Insecta</taxon>
        <taxon>Pterygota</taxon>
        <taxon>Neoptera</taxon>
        <taxon>Paraneoptera</taxon>
        <taxon>Thysanoptera</taxon>
        <taxon>Terebrantia</taxon>
        <taxon>Thripoidea</taxon>
        <taxon>Thripidae</taxon>
        <taxon>Megalurothrips</taxon>
    </lineage>
</organism>
<comment type="caution">
    <text evidence="1">The sequence shown here is derived from an EMBL/GenBank/DDBJ whole genome shotgun (WGS) entry which is preliminary data.</text>
</comment>
<dbReference type="PANTHER" id="PTHR46579">
    <property type="entry name" value="F5/8 TYPE C DOMAIN-CONTAINING PROTEIN-RELATED"/>
    <property type="match status" value="1"/>
</dbReference>
<dbReference type="Proteomes" id="UP001075354">
    <property type="component" value="Unassembled WGS sequence"/>
</dbReference>
<dbReference type="AlphaFoldDB" id="A0AAV7X626"/>
<accession>A0AAV7X626</accession>
<reference evidence="1" key="1">
    <citation type="submission" date="2022-12" db="EMBL/GenBank/DDBJ databases">
        <title>Chromosome-level genome assembly of the bean flower thrips Megalurothrips usitatus.</title>
        <authorList>
            <person name="Ma L."/>
            <person name="Liu Q."/>
            <person name="Li H."/>
            <person name="Cai W."/>
        </authorList>
    </citation>
    <scope>NUCLEOTIDE SEQUENCE</scope>
    <source>
        <strain evidence="1">Cailab_2022a</strain>
    </source>
</reference>
<evidence type="ECO:0000313" key="1">
    <source>
        <dbReference type="EMBL" id="KAJ1519111.1"/>
    </source>
</evidence>
<name>A0AAV7X626_9NEOP</name>
<protein>
    <submittedName>
        <fullName evidence="1">Uncharacterized protein</fullName>
    </submittedName>
</protein>
<dbReference type="PANTHER" id="PTHR46579:SF1">
    <property type="entry name" value="F5_8 TYPE C DOMAIN-CONTAINING PROTEIN"/>
    <property type="match status" value="1"/>
</dbReference>
<sequence length="495" mass="55854">MCMFLEPFVHEVVELGQNGVHRTLSNGASVKCPVFPLMFSLDSVCKLKVVCQRQFNGRMGCLYCYHPNDTTVPTLNQNQKFYDQESVYGLRTEEEVVRDMMEADRLQQEGMLGSNSVNGFLGVSVLLKFTDLLDSFSRCPFNIVWGFSIDYMHAALEGVASDLFNIIGNILTPAQLHALDEHLQKITPPQEMTRRPKSFSARGYWKAKEFRAVLLYYILPCLDGVLADKYYSNLKLFVNSMHILLSDFITRDKLTEAATCLDNFCVGYQRLYGMVNVSYNLHVCRHFTQQVKQYGGLWCYSNFVFESGNGYLLRLVRGTKSVANEIAVKHSTVKVASKVIAGDNGVSKSAIEFCSQILKREYPKEVAADRAPLLLSQSCAKVSERETVMLRESNVTVSGDNDVSYYNRVIKDGIVYCCKSYTKAKVYDDSCVQLEDGGFVVIDKFVKSESSELLCIVKPLRIAHGIDIIDAIKRILCDHSGSRKPIRDPLQRIGF</sequence>
<proteinExistence type="predicted"/>
<evidence type="ECO:0000313" key="2">
    <source>
        <dbReference type="Proteomes" id="UP001075354"/>
    </source>
</evidence>
<keyword evidence="2" id="KW-1185">Reference proteome</keyword>